<evidence type="ECO:0000259" key="2">
    <source>
        <dbReference type="PROSITE" id="PS50878"/>
    </source>
</evidence>
<dbReference type="Proteomes" id="UP001235939">
    <property type="component" value="Chromosome 17"/>
</dbReference>
<feature type="domain" description="Reverse transcriptase" evidence="2">
    <location>
        <begin position="1"/>
        <end position="156"/>
    </location>
</feature>
<dbReference type="InterPro" id="IPR041577">
    <property type="entry name" value="RT_RNaseH_2"/>
</dbReference>
<dbReference type="SUPFAM" id="SSF56672">
    <property type="entry name" value="DNA/RNA polymerases"/>
    <property type="match status" value="1"/>
</dbReference>
<dbReference type="EMBL" id="CP092879">
    <property type="protein sequence ID" value="UYV79188.1"/>
    <property type="molecule type" value="Genomic_DNA"/>
</dbReference>
<dbReference type="Gene3D" id="3.30.70.270">
    <property type="match status" value="2"/>
</dbReference>
<dbReference type="PANTHER" id="PTHR37984">
    <property type="entry name" value="PROTEIN CBG26694"/>
    <property type="match status" value="1"/>
</dbReference>
<keyword evidence="4" id="KW-1185">Reference proteome</keyword>
<organism evidence="3 4">
    <name type="scientific">Cordylochernes scorpioides</name>
    <dbReference type="NCBI Taxonomy" id="51811"/>
    <lineage>
        <taxon>Eukaryota</taxon>
        <taxon>Metazoa</taxon>
        <taxon>Ecdysozoa</taxon>
        <taxon>Arthropoda</taxon>
        <taxon>Chelicerata</taxon>
        <taxon>Arachnida</taxon>
        <taxon>Pseudoscorpiones</taxon>
        <taxon>Cheliferoidea</taxon>
        <taxon>Chernetidae</taxon>
        <taxon>Cordylochernes</taxon>
    </lineage>
</organism>
<dbReference type="Pfam" id="PF00078">
    <property type="entry name" value="RVT_1"/>
    <property type="match status" value="1"/>
</dbReference>
<name>A0ABY6LDD4_9ARAC</name>
<dbReference type="Pfam" id="PF17919">
    <property type="entry name" value="RT_RNaseH_2"/>
    <property type="match status" value="1"/>
</dbReference>
<dbReference type="InterPro" id="IPR043128">
    <property type="entry name" value="Rev_trsase/Diguanyl_cyclase"/>
</dbReference>
<dbReference type="InterPro" id="IPR043502">
    <property type="entry name" value="DNA/RNA_pol_sf"/>
</dbReference>
<evidence type="ECO:0000256" key="1">
    <source>
        <dbReference type="ARBA" id="ARBA00023268"/>
    </source>
</evidence>
<accession>A0ABY6LDD4</accession>
<dbReference type="InterPro" id="IPR050951">
    <property type="entry name" value="Retrovirus_Pol_polyprotein"/>
</dbReference>
<dbReference type="Gene3D" id="3.10.10.10">
    <property type="entry name" value="HIV Type 1 Reverse Transcriptase, subunit A, domain 1"/>
    <property type="match status" value="1"/>
</dbReference>
<dbReference type="InterPro" id="IPR000477">
    <property type="entry name" value="RT_dom"/>
</dbReference>
<keyword evidence="1" id="KW-0511">Multifunctional enzyme</keyword>
<evidence type="ECO:0000313" key="4">
    <source>
        <dbReference type="Proteomes" id="UP001235939"/>
    </source>
</evidence>
<proteinExistence type="predicted"/>
<dbReference type="CDD" id="cd01647">
    <property type="entry name" value="RT_LTR"/>
    <property type="match status" value="1"/>
</dbReference>
<gene>
    <name evidence="3" type="ORF">LAZ67_17001420</name>
</gene>
<dbReference type="PROSITE" id="PS50878">
    <property type="entry name" value="RT_POL"/>
    <property type="match status" value="1"/>
</dbReference>
<sequence length="275" mass="31707">MNRRIDNKNRFFWRSESILNHSLKRIVLPTSTVNLHGSKYFTKLDLKKGYWQIKVAPNSQHYFTFSTPWGRYMFLRVPFGIKTAPEIFQKIMADLLQDLGGTENSMDDILIHAPDPQTLEIRTRAVLQKLKENGIKLNRDKCQFQLQEVQFLGHIVTTEGIKIDPEKVRAIGEIKSPSNKQELQRLLGMIQYLSRFIPNLAEKTKNMRMLLKKDTPWLWDESLDCGLLEIKTLLRTAPTLKFFNPNRNLTLSVDASSYALGAVLLQNGKPIAYAS</sequence>
<protein>
    <submittedName>
        <fullName evidence="3">K02A2.6-like</fullName>
    </submittedName>
</protein>
<dbReference type="PANTHER" id="PTHR37984:SF5">
    <property type="entry name" value="PROTEIN NYNRIN-LIKE"/>
    <property type="match status" value="1"/>
</dbReference>
<evidence type="ECO:0000313" key="3">
    <source>
        <dbReference type="EMBL" id="UYV79188.1"/>
    </source>
</evidence>
<reference evidence="3 4" key="1">
    <citation type="submission" date="2022-01" db="EMBL/GenBank/DDBJ databases">
        <title>A chromosomal length assembly of Cordylochernes scorpioides.</title>
        <authorList>
            <person name="Zeh D."/>
            <person name="Zeh J."/>
        </authorList>
    </citation>
    <scope>NUCLEOTIDE SEQUENCE [LARGE SCALE GENOMIC DNA]</scope>
    <source>
        <strain evidence="3">IN4F17</strain>
        <tissue evidence="3">Whole Body</tissue>
    </source>
</reference>